<dbReference type="Gene3D" id="1.10.10.10">
    <property type="entry name" value="Winged helix-like DNA-binding domain superfamily/Winged helix DNA-binding domain"/>
    <property type="match status" value="1"/>
</dbReference>
<dbReference type="InterPro" id="IPR039425">
    <property type="entry name" value="RNA_pol_sigma-70-like"/>
</dbReference>
<evidence type="ECO:0000256" key="3">
    <source>
        <dbReference type="ARBA" id="ARBA00023082"/>
    </source>
</evidence>
<dbReference type="NCBIfam" id="TIGR02937">
    <property type="entry name" value="sigma70-ECF"/>
    <property type="match status" value="1"/>
</dbReference>
<dbReference type="SUPFAM" id="SSF88946">
    <property type="entry name" value="Sigma2 domain of RNA polymerase sigma factors"/>
    <property type="match status" value="1"/>
</dbReference>
<feature type="region of interest" description="Disordered" evidence="6">
    <location>
        <begin position="173"/>
        <end position="203"/>
    </location>
</feature>
<dbReference type="Proteomes" id="UP000746751">
    <property type="component" value="Unassembled WGS sequence"/>
</dbReference>
<comment type="caution">
    <text evidence="9">The sequence shown here is derived from an EMBL/GenBank/DDBJ whole genome shotgun (WGS) entry which is preliminary data.</text>
</comment>
<dbReference type="InterPro" id="IPR013324">
    <property type="entry name" value="RNA_pol_sigma_r3/r4-like"/>
</dbReference>
<evidence type="ECO:0000256" key="1">
    <source>
        <dbReference type="ARBA" id="ARBA00010641"/>
    </source>
</evidence>
<keyword evidence="4" id="KW-0238">DNA-binding</keyword>
<dbReference type="InterPro" id="IPR007627">
    <property type="entry name" value="RNA_pol_sigma70_r2"/>
</dbReference>
<dbReference type="Pfam" id="PF04542">
    <property type="entry name" value="Sigma70_r2"/>
    <property type="match status" value="1"/>
</dbReference>
<evidence type="ECO:0000313" key="9">
    <source>
        <dbReference type="EMBL" id="HJG29851.1"/>
    </source>
</evidence>
<dbReference type="SUPFAM" id="SSF88659">
    <property type="entry name" value="Sigma3 and sigma4 domains of RNA polymerase sigma factors"/>
    <property type="match status" value="1"/>
</dbReference>
<evidence type="ECO:0000256" key="4">
    <source>
        <dbReference type="ARBA" id="ARBA00023125"/>
    </source>
</evidence>
<organism evidence="9 10">
    <name type="scientific">Collinsella ihumii</name>
    <dbReference type="NCBI Taxonomy" id="1720204"/>
    <lineage>
        <taxon>Bacteria</taxon>
        <taxon>Bacillati</taxon>
        <taxon>Actinomycetota</taxon>
        <taxon>Coriobacteriia</taxon>
        <taxon>Coriobacteriales</taxon>
        <taxon>Coriobacteriaceae</taxon>
        <taxon>Collinsella</taxon>
    </lineage>
</organism>
<evidence type="ECO:0000256" key="2">
    <source>
        <dbReference type="ARBA" id="ARBA00023015"/>
    </source>
</evidence>
<dbReference type="PANTHER" id="PTHR43133">
    <property type="entry name" value="RNA POLYMERASE ECF-TYPE SIGMA FACTO"/>
    <property type="match status" value="1"/>
</dbReference>
<reference evidence="9" key="2">
    <citation type="submission" date="2021-09" db="EMBL/GenBank/DDBJ databases">
        <authorList>
            <person name="Gilroy R."/>
        </authorList>
    </citation>
    <scope>NUCLEOTIDE SEQUENCE</scope>
    <source>
        <strain evidence="9">ChiGjej2B2-7701</strain>
    </source>
</reference>
<gene>
    <name evidence="9" type="ORF">K8U80_00450</name>
</gene>
<dbReference type="InterPro" id="IPR013325">
    <property type="entry name" value="RNA_pol_sigma_r2"/>
</dbReference>
<dbReference type="InterPro" id="IPR014284">
    <property type="entry name" value="RNA_pol_sigma-70_dom"/>
</dbReference>
<evidence type="ECO:0000313" key="10">
    <source>
        <dbReference type="Proteomes" id="UP000746751"/>
    </source>
</evidence>
<dbReference type="GO" id="GO:0016987">
    <property type="term" value="F:sigma factor activity"/>
    <property type="evidence" value="ECO:0007669"/>
    <property type="project" value="UniProtKB-KW"/>
</dbReference>
<dbReference type="InterPro" id="IPR013249">
    <property type="entry name" value="RNA_pol_sigma70_r4_t2"/>
</dbReference>
<sequence>MTNPTMRSDAFMNHAIDAHGDAVLRLALNQLRNVSDAQDAVQETFVRLLTSGTSFESDDHLRAWLLRVAINICHDHQKSAWSRRVDALDDSKAGDDARELSTVSAEDIALRDLRDHPVWHALADLPEDLRLVIHLAYVEQRDTAQIAQLLGIKAATVRTRLFRARKRLRDSLSAHGAARPAAENQARVSVQPGDASPHGPPVR</sequence>
<evidence type="ECO:0000259" key="8">
    <source>
        <dbReference type="Pfam" id="PF08281"/>
    </source>
</evidence>
<accession>A0A921IMW9</accession>
<keyword evidence="2" id="KW-0805">Transcription regulation</keyword>
<name>A0A921IMW9_9ACTN</name>
<proteinExistence type="inferred from homology"/>
<protein>
    <submittedName>
        <fullName evidence="9">RNA polymerase sigma factor</fullName>
    </submittedName>
</protein>
<dbReference type="EMBL" id="DYVF01000003">
    <property type="protein sequence ID" value="HJG29851.1"/>
    <property type="molecule type" value="Genomic_DNA"/>
</dbReference>
<keyword evidence="3" id="KW-0731">Sigma factor</keyword>
<feature type="domain" description="RNA polymerase sigma factor 70 region 4 type 2" evidence="8">
    <location>
        <begin position="118"/>
        <end position="168"/>
    </location>
</feature>
<dbReference type="GO" id="GO:0003677">
    <property type="term" value="F:DNA binding"/>
    <property type="evidence" value="ECO:0007669"/>
    <property type="project" value="UniProtKB-KW"/>
</dbReference>
<dbReference type="CDD" id="cd06171">
    <property type="entry name" value="Sigma70_r4"/>
    <property type="match status" value="1"/>
</dbReference>
<dbReference type="Gene3D" id="1.10.1740.10">
    <property type="match status" value="1"/>
</dbReference>
<dbReference type="Pfam" id="PF08281">
    <property type="entry name" value="Sigma70_r4_2"/>
    <property type="match status" value="1"/>
</dbReference>
<evidence type="ECO:0000256" key="6">
    <source>
        <dbReference type="SAM" id="MobiDB-lite"/>
    </source>
</evidence>
<evidence type="ECO:0000259" key="7">
    <source>
        <dbReference type="Pfam" id="PF04542"/>
    </source>
</evidence>
<keyword evidence="5" id="KW-0804">Transcription</keyword>
<dbReference type="GO" id="GO:0006352">
    <property type="term" value="P:DNA-templated transcription initiation"/>
    <property type="evidence" value="ECO:0007669"/>
    <property type="project" value="InterPro"/>
</dbReference>
<dbReference type="PANTHER" id="PTHR43133:SF8">
    <property type="entry name" value="RNA POLYMERASE SIGMA FACTOR HI_1459-RELATED"/>
    <property type="match status" value="1"/>
</dbReference>
<feature type="domain" description="RNA polymerase sigma-70 region 2" evidence="7">
    <location>
        <begin position="16"/>
        <end position="81"/>
    </location>
</feature>
<evidence type="ECO:0000256" key="5">
    <source>
        <dbReference type="ARBA" id="ARBA00023163"/>
    </source>
</evidence>
<comment type="similarity">
    <text evidence="1">Belongs to the sigma-70 factor family. ECF subfamily.</text>
</comment>
<dbReference type="AlphaFoldDB" id="A0A921IMW9"/>
<reference evidence="9" key="1">
    <citation type="journal article" date="2021" name="PeerJ">
        <title>Extensive microbial diversity within the chicken gut microbiome revealed by metagenomics and culture.</title>
        <authorList>
            <person name="Gilroy R."/>
            <person name="Ravi A."/>
            <person name="Getino M."/>
            <person name="Pursley I."/>
            <person name="Horton D.L."/>
            <person name="Alikhan N.F."/>
            <person name="Baker D."/>
            <person name="Gharbi K."/>
            <person name="Hall N."/>
            <person name="Watson M."/>
            <person name="Adriaenssens E.M."/>
            <person name="Foster-Nyarko E."/>
            <person name="Jarju S."/>
            <person name="Secka A."/>
            <person name="Antonio M."/>
            <person name="Oren A."/>
            <person name="Chaudhuri R.R."/>
            <person name="La Ragione R."/>
            <person name="Hildebrand F."/>
            <person name="Pallen M.J."/>
        </authorList>
    </citation>
    <scope>NUCLEOTIDE SEQUENCE</scope>
    <source>
        <strain evidence="9">ChiGjej2B2-7701</strain>
    </source>
</reference>
<dbReference type="InterPro" id="IPR036388">
    <property type="entry name" value="WH-like_DNA-bd_sf"/>
</dbReference>